<dbReference type="GO" id="GO:0016020">
    <property type="term" value="C:membrane"/>
    <property type="evidence" value="ECO:0007669"/>
    <property type="project" value="TreeGrafter"/>
</dbReference>
<keyword evidence="3" id="KW-1185">Reference proteome</keyword>
<organism evidence="2 3">
    <name type="scientific">Turnera subulata</name>
    <dbReference type="NCBI Taxonomy" id="218843"/>
    <lineage>
        <taxon>Eukaryota</taxon>
        <taxon>Viridiplantae</taxon>
        <taxon>Streptophyta</taxon>
        <taxon>Embryophyta</taxon>
        <taxon>Tracheophyta</taxon>
        <taxon>Spermatophyta</taxon>
        <taxon>Magnoliopsida</taxon>
        <taxon>eudicotyledons</taxon>
        <taxon>Gunneridae</taxon>
        <taxon>Pentapetalae</taxon>
        <taxon>rosids</taxon>
        <taxon>fabids</taxon>
        <taxon>Malpighiales</taxon>
        <taxon>Passifloraceae</taxon>
        <taxon>Turnera</taxon>
    </lineage>
</organism>
<name>A0A9Q0FBV9_9ROSI</name>
<dbReference type="Proteomes" id="UP001141552">
    <property type="component" value="Unassembled WGS sequence"/>
</dbReference>
<evidence type="ECO:0000256" key="1">
    <source>
        <dbReference type="SAM" id="Phobius"/>
    </source>
</evidence>
<keyword evidence="1" id="KW-1133">Transmembrane helix</keyword>
<comment type="caution">
    <text evidence="2">The sequence shown here is derived from an EMBL/GenBank/DDBJ whole genome shotgun (WGS) entry which is preliminary data.</text>
</comment>
<accession>A0A9Q0FBV9</accession>
<dbReference type="GO" id="GO:0005385">
    <property type="term" value="F:zinc ion transmembrane transporter activity"/>
    <property type="evidence" value="ECO:0007669"/>
    <property type="project" value="TreeGrafter"/>
</dbReference>
<proteinExistence type="predicted"/>
<dbReference type="PANTHER" id="PTHR11040:SF210">
    <property type="entry name" value="ZINC-REGULATED TRANSPORTER 3"/>
    <property type="match status" value="1"/>
</dbReference>
<keyword evidence="1" id="KW-0812">Transmembrane</keyword>
<reference evidence="2" key="2">
    <citation type="journal article" date="2023" name="Plants (Basel)">
        <title>Annotation of the Turnera subulata (Passifloraceae) Draft Genome Reveals the S-Locus Evolved after the Divergence of Turneroideae from Passifloroideae in a Stepwise Manner.</title>
        <authorList>
            <person name="Henning P.M."/>
            <person name="Roalson E.H."/>
            <person name="Mir W."/>
            <person name="McCubbin A.G."/>
            <person name="Shore J.S."/>
        </authorList>
    </citation>
    <scope>NUCLEOTIDE SEQUENCE</scope>
    <source>
        <strain evidence="2">F60SS</strain>
    </source>
</reference>
<keyword evidence="1" id="KW-0472">Membrane</keyword>
<dbReference type="EMBL" id="JAKUCV010006308">
    <property type="protein sequence ID" value="KAJ4827885.1"/>
    <property type="molecule type" value="Genomic_DNA"/>
</dbReference>
<dbReference type="PANTHER" id="PTHR11040">
    <property type="entry name" value="ZINC/IRON TRANSPORTER"/>
    <property type="match status" value="1"/>
</dbReference>
<sequence length="160" mass="17136">MFNVMVALALSLVGGLSTSIGALFVILNQAPNLKMLGLLQGFAAGLMLSISFLDLAHNAMNSIGFLKGNLWFFGGVIFFAIVASFIPEPMLTPGSDKDGDEEGKDVMKKHRRQGLRVGLNLALAIALHNIPEGVAVALPVYFATQSLYFLEISLPEDLSL</sequence>
<evidence type="ECO:0000313" key="2">
    <source>
        <dbReference type="EMBL" id="KAJ4827885.1"/>
    </source>
</evidence>
<feature type="transmembrane region" description="Helical" evidence="1">
    <location>
        <begin position="37"/>
        <end position="56"/>
    </location>
</feature>
<feature type="transmembrane region" description="Helical" evidence="1">
    <location>
        <begin position="68"/>
        <end position="86"/>
    </location>
</feature>
<evidence type="ECO:0000313" key="3">
    <source>
        <dbReference type="Proteomes" id="UP001141552"/>
    </source>
</evidence>
<dbReference type="OrthoDB" id="262547at2759"/>
<gene>
    <name evidence="2" type="ORF">Tsubulata_014780</name>
</gene>
<dbReference type="AlphaFoldDB" id="A0A9Q0FBV9"/>
<reference evidence="2" key="1">
    <citation type="submission" date="2022-02" db="EMBL/GenBank/DDBJ databases">
        <authorList>
            <person name="Henning P.M."/>
            <person name="McCubbin A.G."/>
            <person name="Shore J.S."/>
        </authorList>
    </citation>
    <scope>NUCLEOTIDE SEQUENCE</scope>
    <source>
        <strain evidence="2">F60SS</strain>
        <tissue evidence="2">Leaves</tissue>
    </source>
</reference>
<protein>
    <submittedName>
        <fullName evidence="2">Uncharacterized protein</fullName>
    </submittedName>
</protein>